<evidence type="ECO:0000313" key="1">
    <source>
        <dbReference type="EMBL" id="KAE9000244.1"/>
    </source>
</evidence>
<dbReference type="Proteomes" id="UP000429607">
    <property type="component" value="Unassembled WGS sequence"/>
</dbReference>
<dbReference type="Gene3D" id="1.25.40.20">
    <property type="entry name" value="Ankyrin repeat-containing domain"/>
    <property type="match status" value="2"/>
</dbReference>
<dbReference type="EMBL" id="QXFU01001541">
    <property type="protein sequence ID" value="KAE9000244.1"/>
    <property type="molecule type" value="Genomic_DNA"/>
</dbReference>
<comment type="caution">
    <text evidence="1">The sequence shown here is derived from an EMBL/GenBank/DDBJ whole genome shotgun (WGS) entry which is preliminary data.</text>
</comment>
<reference evidence="3 4" key="1">
    <citation type="submission" date="2018-09" db="EMBL/GenBank/DDBJ databases">
        <title>Genomic investigation of the strawberry pathogen Phytophthora fragariae indicates pathogenicity is determined by transcriptional variation in three key races.</title>
        <authorList>
            <person name="Adams T.M."/>
            <person name="Armitage A.D."/>
            <person name="Sobczyk M.K."/>
            <person name="Bates H.J."/>
            <person name="Dunwell J.M."/>
            <person name="Nellist C.F."/>
            <person name="Harrison R.J."/>
        </authorList>
    </citation>
    <scope>NUCLEOTIDE SEQUENCE [LARGE SCALE GENOMIC DNA]</scope>
    <source>
        <strain evidence="2 3">SCRP249</strain>
        <strain evidence="1 4">SCRP324</strain>
    </source>
</reference>
<organism evidence="1 4">
    <name type="scientific">Phytophthora rubi</name>
    <dbReference type="NCBI Taxonomy" id="129364"/>
    <lineage>
        <taxon>Eukaryota</taxon>
        <taxon>Sar</taxon>
        <taxon>Stramenopiles</taxon>
        <taxon>Oomycota</taxon>
        <taxon>Peronosporomycetes</taxon>
        <taxon>Peronosporales</taxon>
        <taxon>Peronosporaceae</taxon>
        <taxon>Phytophthora</taxon>
    </lineage>
</organism>
<evidence type="ECO:0000313" key="2">
    <source>
        <dbReference type="EMBL" id="KAE9007476.1"/>
    </source>
</evidence>
<dbReference type="AlphaFoldDB" id="A0A6A3K7X8"/>
<evidence type="ECO:0000313" key="4">
    <source>
        <dbReference type="Proteomes" id="UP000435112"/>
    </source>
</evidence>
<accession>A0A6A3K7X8</accession>
<dbReference type="InterPro" id="IPR052050">
    <property type="entry name" value="SecEffector_AnkRepeat"/>
</dbReference>
<dbReference type="InterPro" id="IPR036770">
    <property type="entry name" value="Ankyrin_rpt-contain_sf"/>
</dbReference>
<name>A0A6A3K7X8_9STRA</name>
<evidence type="ECO:0000313" key="3">
    <source>
        <dbReference type="Proteomes" id="UP000429607"/>
    </source>
</evidence>
<sequence>MKRPQYDSDTTYDARQLKRLKEAKFPHRIRALPHVLKRIDMFALTPEHAAVEAAASNEIDWLQRLLPSIDQHHKDHVGCVATDVAAAQGHCEAIKTIYRWWVQPGYKPKQVCKRALMKAVGGGHVSAVKVLLARWEEFDLGREWDFNHYGKHSPYDFDALEALAEAVTSEQKEVVRVICEKAGDPREIFNWAAEHDDLQVFQCVYGFHGEDDNEVVFEAMLIAAERGCLGIVKFVMEACGSELAGLYESGELFVCPLITAIQHGKRDVVDYLYEHDGYRDESFVPALCAAARSGSLELVKMLNDTQDFDAPALDSAFASAANGGRLEIMTYLQSCQKFDQTAIDEAFVSAAGNGQMEAVNFLCAIEGYTTSAACFDEAFEYASGNRWLHMLKHLNSKGSISRRAINNGFESAVLELGVLARRRDDQMRVLELLFDMGGVSPEVINEGFTEAASRCRIDVVEFLYSKGTISPELVDKSFQGAATHNCTEVVQFLYKTGFVRPKSVEKAFLDAAGRGDFYVMERLFHCGYDSQALLHQALCKHSVKELPRRVLRFLKQKQQLVEA</sequence>
<dbReference type="SUPFAM" id="SSF48403">
    <property type="entry name" value="Ankyrin repeat"/>
    <property type="match status" value="1"/>
</dbReference>
<dbReference type="Proteomes" id="UP000435112">
    <property type="component" value="Unassembled WGS sequence"/>
</dbReference>
<dbReference type="PANTHER" id="PTHR46586">
    <property type="entry name" value="ANKYRIN REPEAT-CONTAINING PROTEIN"/>
    <property type="match status" value="1"/>
</dbReference>
<protein>
    <recommendedName>
        <fullName evidence="5">Ankyrin repeat-containing domain</fullName>
    </recommendedName>
</protein>
<dbReference type="PANTHER" id="PTHR46586:SF3">
    <property type="entry name" value="ANKYRIN REPEAT-CONTAINING PROTEIN"/>
    <property type="match status" value="1"/>
</dbReference>
<proteinExistence type="predicted"/>
<dbReference type="OrthoDB" id="108495at2759"/>
<gene>
    <name evidence="2" type="ORF">PR001_g16961</name>
    <name evidence="1" type="ORF">PR002_g18240</name>
</gene>
<dbReference type="EMBL" id="QXFV01001374">
    <property type="protein sequence ID" value="KAE9007476.1"/>
    <property type="molecule type" value="Genomic_DNA"/>
</dbReference>
<evidence type="ECO:0008006" key="5">
    <source>
        <dbReference type="Google" id="ProtNLM"/>
    </source>
</evidence>